<dbReference type="PRINTS" id="PR00418">
    <property type="entry name" value="TPI2FAMILY"/>
</dbReference>
<dbReference type="InterPro" id="IPR013760">
    <property type="entry name" value="Topo_IIA-like_dom_sf"/>
</dbReference>
<keyword evidence="11" id="KW-0413">Isomerase</keyword>
<dbReference type="SUPFAM" id="SSF55874">
    <property type="entry name" value="ATPase domain of HSP90 chaperone/DNA topoisomerase II/histidine kinase"/>
    <property type="match status" value="1"/>
</dbReference>
<name>A0A6J6XBW0_9ZZZZ</name>
<dbReference type="EC" id="5.6.2.2" evidence="4"/>
<dbReference type="InterPro" id="IPR002288">
    <property type="entry name" value="DNA_gyrase_B_C"/>
</dbReference>
<comment type="cofactor">
    <cofactor evidence="2">
        <name>Mg(2+)</name>
        <dbReference type="ChEBI" id="CHEBI:18420"/>
    </cofactor>
</comment>
<evidence type="ECO:0000259" key="13">
    <source>
        <dbReference type="PROSITE" id="PS50880"/>
    </source>
</evidence>
<sequence>MSMTDTPGTGKSSSQPSANYGAKDIQVLEGLDPVRKRPGMYIGSTGLAGLHHLIWEVVDNSVDEAMAGYCTRINVTLLADGGCRVDDDGRGIPVDPYPSGPHKGKSAAEVVLTVLHAGGKFGGEGYKVSGGLHGVGVSVVNALSEKLIVEVDRDGNHYQQLYAKGGRPQDKMSIVGDSPARGRKTGTSISFWPDGGIFQAEGTTFVARTVLERLQTMAFLNKGLEIVFTDERADHLQTVTYQYRGGIVDFVKHLNISKEALFSKVANYEDSDDAEGQTLDIALQWNTGYYEGIHGYANGISTTEGGMHVEGFKTALTSVVNKYARAKNLLKEKEDNLLGEDIREGITAIVSVKLREPQFEGQTKAKLGNVPMRSFVQKATNERLAEWLEENPTEGNRIVKKAMAAAQARVAAKNARNAIRRKTALAGAGMPDKLKDCTSGNPAESELFIVEGDSAGGTALDARDPRTQAILPIRGKILNVERARLDKMLKNTEVQTLITAIGGGVGDEFDAAKARYHKVIVLADADVDGSHIRTLLLTFFFRQMRPMVEAGFVYIAQPPLFSTEVSKEKVYLKDDAAKTKFLLERPNHKKEFQRLKGLGEMDWEELRGTTMSADSRTLLKITVEEAAIADDIVSVLMGDDVESRKHFIQTNAKDVRFLDI</sequence>
<dbReference type="FunFam" id="3.40.50.670:FF:000002">
    <property type="entry name" value="DNA gyrase subunit B"/>
    <property type="match status" value="1"/>
</dbReference>
<evidence type="ECO:0000256" key="10">
    <source>
        <dbReference type="ARBA" id="ARBA00023125"/>
    </source>
</evidence>
<dbReference type="PRINTS" id="PR01159">
    <property type="entry name" value="DNAGYRASEB"/>
</dbReference>
<dbReference type="CDD" id="cd03366">
    <property type="entry name" value="TOPRIM_TopoIIA_GyrB"/>
    <property type="match status" value="1"/>
</dbReference>
<dbReference type="InterPro" id="IPR014721">
    <property type="entry name" value="Ribsml_uS5_D2-typ_fold_subgr"/>
</dbReference>
<dbReference type="InterPro" id="IPR013506">
    <property type="entry name" value="Topo_IIA_bsu_dom2"/>
</dbReference>
<dbReference type="Pfam" id="PF02518">
    <property type="entry name" value="HATPase_c"/>
    <property type="match status" value="1"/>
</dbReference>
<keyword evidence="10" id="KW-0238">DNA-binding</keyword>
<dbReference type="SUPFAM" id="SSF56719">
    <property type="entry name" value="Type II DNA topoisomerase"/>
    <property type="match status" value="1"/>
</dbReference>
<dbReference type="FunFam" id="3.30.230.10:FF:000005">
    <property type="entry name" value="DNA gyrase subunit B"/>
    <property type="match status" value="1"/>
</dbReference>
<dbReference type="NCBIfam" id="NF004189">
    <property type="entry name" value="PRK05644.1"/>
    <property type="match status" value="1"/>
</dbReference>
<dbReference type="Pfam" id="PF00204">
    <property type="entry name" value="DNA_gyraseB"/>
    <property type="match status" value="1"/>
</dbReference>
<evidence type="ECO:0000256" key="8">
    <source>
        <dbReference type="ARBA" id="ARBA00022842"/>
    </source>
</evidence>
<dbReference type="InterPro" id="IPR018522">
    <property type="entry name" value="TopoIIA_CS"/>
</dbReference>
<dbReference type="InterPro" id="IPR013759">
    <property type="entry name" value="Topo_IIA_B_C"/>
</dbReference>
<dbReference type="FunFam" id="3.30.565.10:FF:000002">
    <property type="entry name" value="DNA gyrase subunit B"/>
    <property type="match status" value="1"/>
</dbReference>
<dbReference type="GO" id="GO:0034335">
    <property type="term" value="F:DNA negative supercoiling activity"/>
    <property type="evidence" value="ECO:0007669"/>
    <property type="project" value="UniProtKB-ARBA"/>
</dbReference>
<evidence type="ECO:0000313" key="14">
    <source>
        <dbReference type="EMBL" id="CAB4792726.1"/>
    </source>
</evidence>
<feature type="domain" description="Toprim" evidence="13">
    <location>
        <begin position="445"/>
        <end position="559"/>
    </location>
</feature>
<dbReference type="GO" id="GO:0046872">
    <property type="term" value="F:metal ion binding"/>
    <property type="evidence" value="ECO:0007669"/>
    <property type="project" value="UniProtKB-KW"/>
</dbReference>
<dbReference type="CDD" id="cd16928">
    <property type="entry name" value="HATPase_GyrB-like"/>
    <property type="match status" value="1"/>
</dbReference>
<dbReference type="Gene3D" id="3.30.565.10">
    <property type="entry name" value="Histidine kinase-like ATPase, C-terminal domain"/>
    <property type="match status" value="1"/>
</dbReference>
<keyword evidence="6" id="KW-0547">Nucleotide-binding</keyword>
<dbReference type="SMART" id="SM00387">
    <property type="entry name" value="HATPase_c"/>
    <property type="match status" value="1"/>
</dbReference>
<evidence type="ECO:0000256" key="1">
    <source>
        <dbReference type="ARBA" id="ARBA00000185"/>
    </source>
</evidence>
<dbReference type="AlphaFoldDB" id="A0A6J6XBW0"/>
<dbReference type="Gene3D" id="3.30.230.10">
    <property type="match status" value="1"/>
</dbReference>
<dbReference type="Gene3D" id="3.40.50.670">
    <property type="match status" value="1"/>
</dbReference>
<evidence type="ECO:0000256" key="9">
    <source>
        <dbReference type="ARBA" id="ARBA00023029"/>
    </source>
</evidence>
<dbReference type="InterPro" id="IPR034160">
    <property type="entry name" value="TOPRIM_GyrB"/>
</dbReference>
<organism evidence="14">
    <name type="scientific">freshwater metagenome</name>
    <dbReference type="NCBI Taxonomy" id="449393"/>
    <lineage>
        <taxon>unclassified sequences</taxon>
        <taxon>metagenomes</taxon>
        <taxon>ecological metagenomes</taxon>
    </lineage>
</organism>
<dbReference type="Pfam" id="PF01751">
    <property type="entry name" value="Toprim"/>
    <property type="match status" value="1"/>
</dbReference>
<dbReference type="InterPro" id="IPR036890">
    <property type="entry name" value="HATPase_C_sf"/>
</dbReference>
<keyword evidence="9" id="KW-0799">Topoisomerase</keyword>
<comment type="similarity">
    <text evidence="3">Belongs to the type II topoisomerase GyrB family.</text>
</comment>
<dbReference type="PROSITE" id="PS50880">
    <property type="entry name" value="TOPRIM"/>
    <property type="match status" value="1"/>
</dbReference>
<keyword evidence="7" id="KW-0067">ATP-binding</keyword>
<reference evidence="14" key="1">
    <citation type="submission" date="2020-05" db="EMBL/GenBank/DDBJ databases">
        <authorList>
            <person name="Chiriac C."/>
            <person name="Salcher M."/>
            <person name="Ghai R."/>
            <person name="Kavagutti S V."/>
        </authorList>
    </citation>
    <scope>NUCLEOTIDE SEQUENCE</scope>
</reference>
<feature type="region of interest" description="Disordered" evidence="12">
    <location>
        <begin position="1"/>
        <end position="21"/>
    </location>
</feature>
<dbReference type="GO" id="GO:0006265">
    <property type="term" value="P:DNA topological change"/>
    <property type="evidence" value="ECO:0007669"/>
    <property type="project" value="InterPro"/>
</dbReference>
<dbReference type="SMART" id="SM00433">
    <property type="entry name" value="TOP2c"/>
    <property type="match status" value="1"/>
</dbReference>
<dbReference type="InterPro" id="IPR020568">
    <property type="entry name" value="Ribosomal_Su5_D2-typ_SF"/>
</dbReference>
<dbReference type="EMBL" id="CAFAAI010000074">
    <property type="protein sequence ID" value="CAB4792726.1"/>
    <property type="molecule type" value="Genomic_DNA"/>
</dbReference>
<evidence type="ECO:0000256" key="7">
    <source>
        <dbReference type="ARBA" id="ARBA00022840"/>
    </source>
</evidence>
<dbReference type="InterPro" id="IPR003594">
    <property type="entry name" value="HATPase_dom"/>
</dbReference>
<dbReference type="InterPro" id="IPR000565">
    <property type="entry name" value="Topo_IIA_B"/>
</dbReference>
<evidence type="ECO:0000256" key="12">
    <source>
        <dbReference type="SAM" id="MobiDB-lite"/>
    </source>
</evidence>
<evidence type="ECO:0000256" key="3">
    <source>
        <dbReference type="ARBA" id="ARBA00010708"/>
    </source>
</evidence>
<protein>
    <recommendedName>
        <fullName evidence="4">DNA topoisomerase (ATP-hydrolyzing)</fullName>
        <ecNumber evidence="4">5.6.2.2</ecNumber>
    </recommendedName>
</protein>
<dbReference type="InterPro" id="IPR006171">
    <property type="entry name" value="TOPRIM_dom"/>
</dbReference>
<gene>
    <name evidence="14" type="ORF">UFOPK2992_00553</name>
</gene>
<evidence type="ECO:0000256" key="2">
    <source>
        <dbReference type="ARBA" id="ARBA00001946"/>
    </source>
</evidence>
<dbReference type="PANTHER" id="PTHR45866:SF1">
    <property type="entry name" value="DNA GYRASE SUBUNIT B, MITOCHONDRIAL"/>
    <property type="match status" value="1"/>
</dbReference>
<dbReference type="PANTHER" id="PTHR45866">
    <property type="entry name" value="DNA GYRASE/TOPOISOMERASE SUBUNIT B"/>
    <property type="match status" value="1"/>
</dbReference>
<evidence type="ECO:0000256" key="4">
    <source>
        <dbReference type="ARBA" id="ARBA00012895"/>
    </source>
</evidence>
<evidence type="ECO:0000256" key="6">
    <source>
        <dbReference type="ARBA" id="ARBA00022741"/>
    </source>
</evidence>
<comment type="catalytic activity">
    <reaction evidence="1">
        <text>ATP-dependent breakage, passage and rejoining of double-stranded DNA.</text>
        <dbReference type="EC" id="5.6.2.2"/>
    </reaction>
</comment>
<proteinExistence type="inferred from homology"/>
<dbReference type="PROSITE" id="PS00177">
    <property type="entry name" value="TOPOISOMERASE_II"/>
    <property type="match status" value="1"/>
</dbReference>
<dbReference type="GO" id="GO:0005524">
    <property type="term" value="F:ATP binding"/>
    <property type="evidence" value="ECO:0007669"/>
    <property type="project" value="UniProtKB-KW"/>
</dbReference>
<dbReference type="SUPFAM" id="SSF54211">
    <property type="entry name" value="Ribosomal protein S5 domain 2-like"/>
    <property type="match status" value="1"/>
</dbReference>
<keyword evidence="5" id="KW-0479">Metal-binding</keyword>
<dbReference type="GO" id="GO:0003677">
    <property type="term" value="F:DNA binding"/>
    <property type="evidence" value="ECO:0007669"/>
    <property type="project" value="UniProtKB-KW"/>
</dbReference>
<dbReference type="NCBIfam" id="NF011501">
    <property type="entry name" value="PRK14939.1"/>
    <property type="match status" value="1"/>
</dbReference>
<accession>A0A6J6XBW0</accession>
<evidence type="ECO:0000256" key="11">
    <source>
        <dbReference type="ARBA" id="ARBA00023235"/>
    </source>
</evidence>
<keyword evidence="8" id="KW-0460">Magnesium</keyword>
<feature type="compositionally biased region" description="Polar residues" evidence="12">
    <location>
        <begin position="1"/>
        <end position="18"/>
    </location>
</feature>
<dbReference type="Pfam" id="PF00986">
    <property type="entry name" value="DNA_gyraseB_C"/>
    <property type="match status" value="1"/>
</dbReference>
<dbReference type="CDD" id="cd00822">
    <property type="entry name" value="TopoII_Trans_DNA_gyrase"/>
    <property type="match status" value="1"/>
</dbReference>
<evidence type="ECO:0000256" key="5">
    <source>
        <dbReference type="ARBA" id="ARBA00022723"/>
    </source>
</evidence>
<dbReference type="InterPro" id="IPR001241">
    <property type="entry name" value="Topo_IIA"/>
</dbReference>